<sequence>MKNSRLMKSKKEMIKLGMNKVFDLEKDVKQLKQVDHSTTILESIKFEVPEAVNKYLGTALEDTLQEDDVSKFIKVKQEPAAKEKMPKYSTTPYDQVAEDEHKQKEILFQMMMASKSHKKHPAYKELKRRHNDKDQDHPAGSDQGMNKRRTRKAAEPLKKFSKSKESAKGKTLSNTSKIGKSVSADKSVREPKHVVQIDVEEPNLNKMANDADEPQADTIPNIPKNDWFKKSPRPETLDPD</sequence>
<reference evidence="2" key="1">
    <citation type="journal article" date="2022" name="Int. J. Mol. Sci.">
        <title>Draft Genome of Tanacetum Coccineum: Genomic Comparison of Closely Related Tanacetum-Family Plants.</title>
        <authorList>
            <person name="Yamashiro T."/>
            <person name="Shiraishi A."/>
            <person name="Nakayama K."/>
            <person name="Satake H."/>
        </authorList>
    </citation>
    <scope>NUCLEOTIDE SEQUENCE</scope>
</reference>
<comment type="caution">
    <text evidence="2">The sequence shown here is derived from an EMBL/GenBank/DDBJ whole genome shotgun (WGS) entry which is preliminary data.</text>
</comment>
<keyword evidence="3" id="KW-1185">Reference proteome</keyword>
<organism evidence="2 3">
    <name type="scientific">Tanacetum coccineum</name>
    <dbReference type="NCBI Taxonomy" id="301880"/>
    <lineage>
        <taxon>Eukaryota</taxon>
        <taxon>Viridiplantae</taxon>
        <taxon>Streptophyta</taxon>
        <taxon>Embryophyta</taxon>
        <taxon>Tracheophyta</taxon>
        <taxon>Spermatophyta</taxon>
        <taxon>Magnoliopsida</taxon>
        <taxon>eudicotyledons</taxon>
        <taxon>Gunneridae</taxon>
        <taxon>Pentapetalae</taxon>
        <taxon>asterids</taxon>
        <taxon>campanulids</taxon>
        <taxon>Asterales</taxon>
        <taxon>Asteraceae</taxon>
        <taxon>Asteroideae</taxon>
        <taxon>Anthemideae</taxon>
        <taxon>Anthemidinae</taxon>
        <taxon>Tanacetum</taxon>
    </lineage>
</organism>
<proteinExistence type="predicted"/>
<evidence type="ECO:0000256" key="1">
    <source>
        <dbReference type="SAM" id="MobiDB-lite"/>
    </source>
</evidence>
<accession>A0ABQ5IYG2</accession>
<feature type="region of interest" description="Disordered" evidence="1">
    <location>
        <begin position="117"/>
        <end position="240"/>
    </location>
</feature>
<dbReference type="EMBL" id="BQNB010021332">
    <property type="protein sequence ID" value="GJU05273.1"/>
    <property type="molecule type" value="Genomic_DNA"/>
</dbReference>
<feature type="compositionally biased region" description="Basic and acidic residues" evidence="1">
    <location>
        <begin position="226"/>
        <end position="240"/>
    </location>
</feature>
<protein>
    <submittedName>
        <fullName evidence="2">Uncharacterized protein</fullName>
    </submittedName>
</protein>
<evidence type="ECO:0000313" key="2">
    <source>
        <dbReference type="EMBL" id="GJU05273.1"/>
    </source>
</evidence>
<feature type="compositionally biased region" description="Basic and acidic residues" evidence="1">
    <location>
        <begin position="186"/>
        <end position="195"/>
    </location>
</feature>
<dbReference type="Proteomes" id="UP001151760">
    <property type="component" value="Unassembled WGS sequence"/>
</dbReference>
<evidence type="ECO:0000313" key="3">
    <source>
        <dbReference type="Proteomes" id="UP001151760"/>
    </source>
</evidence>
<feature type="compositionally biased region" description="Basic and acidic residues" evidence="1">
    <location>
        <begin position="152"/>
        <end position="168"/>
    </location>
</feature>
<gene>
    <name evidence="2" type="ORF">Tco_1121703</name>
</gene>
<feature type="compositionally biased region" description="Basic residues" evidence="1">
    <location>
        <begin position="117"/>
        <end position="130"/>
    </location>
</feature>
<reference evidence="2" key="2">
    <citation type="submission" date="2022-01" db="EMBL/GenBank/DDBJ databases">
        <authorList>
            <person name="Yamashiro T."/>
            <person name="Shiraishi A."/>
            <person name="Satake H."/>
            <person name="Nakayama K."/>
        </authorList>
    </citation>
    <scope>NUCLEOTIDE SEQUENCE</scope>
</reference>
<name>A0ABQ5IYG2_9ASTR</name>